<comment type="caution">
    <text evidence="2">The sequence shown here is derived from an EMBL/GenBank/DDBJ whole genome shotgun (WGS) entry which is preliminary data.</text>
</comment>
<keyword evidence="3" id="KW-1185">Reference proteome</keyword>
<dbReference type="PANTHER" id="PTHR46124:SF2">
    <property type="entry name" value="D-AMINOACYL-TRNA DEACYLASE"/>
    <property type="match status" value="1"/>
</dbReference>
<dbReference type="InterPro" id="IPR001130">
    <property type="entry name" value="TatD-like"/>
</dbReference>
<dbReference type="Proteomes" id="UP000762676">
    <property type="component" value="Unassembled WGS sequence"/>
</dbReference>
<dbReference type="PANTHER" id="PTHR46124">
    <property type="entry name" value="D-AMINOACYL-TRNA DEACYLASE"/>
    <property type="match status" value="1"/>
</dbReference>
<dbReference type="Gene3D" id="3.20.20.140">
    <property type="entry name" value="Metal-dependent hydrolases"/>
    <property type="match status" value="1"/>
</dbReference>
<dbReference type="AlphaFoldDB" id="A0AAV4IBX4"/>
<sequence length="174" mass="19192">MGPIDISGRTALVIECVCDWRSFCSEVTERWFSNQDPIGGVGVEVEVDETLIVQRKYERGYPSERDLKEITDTPGFKVAVGIHPKGAQGVGETVITQFRRFVENLRVAAVGEVGLDFTVEGTLQQEWVLQKCLQAAHWGKPVVLHIRPVSLSPPAVRGAYSHALAFINYELGPG</sequence>
<dbReference type="GO" id="GO:0016788">
    <property type="term" value="F:hydrolase activity, acting on ester bonds"/>
    <property type="evidence" value="ECO:0007669"/>
    <property type="project" value="InterPro"/>
</dbReference>
<dbReference type="GO" id="GO:0005829">
    <property type="term" value="C:cytosol"/>
    <property type="evidence" value="ECO:0007669"/>
    <property type="project" value="TreeGrafter"/>
</dbReference>
<accession>A0AAV4IBX4</accession>
<dbReference type="InterPro" id="IPR032466">
    <property type="entry name" value="Metal_Hydrolase"/>
</dbReference>
<keyword evidence="2" id="KW-0378">Hydrolase</keyword>
<comment type="similarity">
    <text evidence="1">Belongs to the metallo-dependent hydrolases superfamily. TatD-type hydrolase family.</text>
</comment>
<evidence type="ECO:0000256" key="1">
    <source>
        <dbReference type="ARBA" id="ARBA00009275"/>
    </source>
</evidence>
<organism evidence="2 3">
    <name type="scientific">Elysia marginata</name>
    <dbReference type="NCBI Taxonomy" id="1093978"/>
    <lineage>
        <taxon>Eukaryota</taxon>
        <taxon>Metazoa</taxon>
        <taxon>Spiralia</taxon>
        <taxon>Lophotrochozoa</taxon>
        <taxon>Mollusca</taxon>
        <taxon>Gastropoda</taxon>
        <taxon>Heterobranchia</taxon>
        <taxon>Euthyneura</taxon>
        <taxon>Panpulmonata</taxon>
        <taxon>Sacoglossa</taxon>
        <taxon>Placobranchoidea</taxon>
        <taxon>Plakobranchidae</taxon>
        <taxon>Elysia</taxon>
    </lineage>
</organism>
<dbReference type="SUPFAM" id="SSF51556">
    <property type="entry name" value="Metallo-dependent hydrolases"/>
    <property type="match status" value="1"/>
</dbReference>
<gene>
    <name evidence="2" type="ORF">ElyMa_002992500</name>
</gene>
<proteinExistence type="inferred from homology"/>
<protein>
    <submittedName>
        <fullName evidence="2">Hydrolase TatD</fullName>
    </submittedName>
</protein>
<dbReference type="EMBL" id="BMAT01006171">
    <property type="protein sequence ID" value="GFS07560.1"/>
    <property type="molecule type" value="Genomic_DNA"/>
</dbReference>
<evidence type="ECO:0000313" key="3">
    <source>
        <dbReference type="Proteomes" id="UP000762676"/>
    </source>
</evidence>
<dbReference type="Pfam" id="PF01026">
    <property type="entry name" value="TatD_DNase"/>
    <property type="match status" value="1"/>
</dbReference>
<name>A0AAV4IBX4_9GAST</name>
<evidence type="ECO:0000313" key="2">
    <source>
        <dbReference type="EMBL" id="GFS07560.1"/>
    </source>
</evidence>
<reference evidence="2 3" key="1">
    <citation type="journal article" date="2021" name="Elife">
        <title>Chloroplast acquisition without the gene transfer in kleptoplastic sea slugs, Plakobranchus ocellatus.</title>
        <authorList>
            <person name="Maeda T."/>
            <person name="Takahashi S."/>
            <person name="Yoshida T."/>
            <person name="Shimamura S."/>
            <person name="Takaki Y."/>
            <person name="Nagai Y."/>
            <person name="Toyoda A."/>
            <person name="Suzuki Y."/>
            <person name="Arimoto A."/>
            <person name="Ishii H."/>
            <person name="Satoh N."/>
            <person name="Nishiyama T."/>
            <person name="Hasebe M."/>
            <person name="Maruyama T."/>
            <person name="Minagawa J."/>
            <person name="Obokata J."/>
            <person name="Shigenobu S."/>
        </authorList>
    </citation>
    <scope>NUCLEOTIDE SEQUENCE [LARGE SCALE GENOMIC DNA]</scope>
</reference>